<gene>
    <name evidence="2" type="ORF">F5X71_17445</name>
</gene>
<name>A0A6G9Y2W1_NOCBR</name>
<sequence length="114" mass="11888">MFLLEVGVIAGACVWGFTTSGGLVLRVSLGVLAPVLFILMWALFGAAADARFPLTGPWRVALELIWFGGGALAWATATESVVGLVFFASWVVNAVLRVLIQGGLTVDPAPTVGE</sequence>
<dbReference type="AlphaFoldDB" id="A0A6G9Y2W1"/>
<evidence type="ECO:0000313" key="3">
    <source>
        <dbReference type="Proteomes" id="UP000501705"/>
    </source>
</evidence>
<accession>A0A6G9Y2W1</accession>
<dbReference type="Pfam" id="PF10823">
    <property type="entry name" value="DUF2568"/>
    <property type="match status" value="1"/>
</dbReference>
<keyword evidence="1" id="KW-1133">Transmembrane helix</keyword>
<evidence type="ECO:0000256" key="1">
    <source>
        <dbReference type="SAM" id="Phobius"/>
    </source>
</evidence>
<evidence type="ECO:0000313" key="2">
    <source>
        <dbReference type="EMBL" id="QIS07484.1"/>
    </source>
</evidence>
<dbReference type="Proteomes" id="UP000501705">
    <property type="component" value="Chromosome"/>
</dbReference>
<protein>
    <submittedName>
        <fullName evidence="2">DUF2568 domain-containing protein</fullName>
    </submittedName>
</protein>
<organism evidence="2 3">
    <name type="scientific">Nocardia brasiliensis</name>
    <dbReference type="NCBI Taxonomy" id="37326"/>
    <lineage>
        <taxon>Bacteria</taxon>
        <taxon>Bacillati</taxon>
        <taxon>Actinomycetota</taxon>
        <taxon>Actinomycetes</taxon>
        <taxon>Mycobacteriales</taxon>
        <taxon>Nocardiaceae</taxon>
        <taxon>Nocardia</taxon>
    </lineage>
</organism>
<dbReference type="InterPro" id="IPR021214">
    <property type="entry name" value="DUF2568"/>
</dbReference>
<reference evidence="2 3" key="1">
    <citation type="journal article" date="2019" name="ACS Chem. Biol.">
        <title>Identification and Mobilization of a Cryptic Antibiotic Biosynthesis Gene Locus from a Human-Pathogenic Nocardia Isolate.</title>
        <authorList>
            <person name="Herisse M."/>
            <person name="Ishida K."/>
            <person name="Porter J.L."/>
            <person name="Howden B."/>
            <person name="Hertweck C."/>
            <person name="Stinear T.P."/>
            <person name="Pidot S.J."/>
        </authorList>
    </citation>
    <scope>NUCLEOTIDE SEQUENCE [LARGE SCALE GENOMIC DNA]</scope>
    <source>
        <strain evidence="2 3">AUSMDU00024985</strain>
    </source>
</reference>
<proteinExistence type="predicted"/>
<keyword evidence="1" id="KW-0472">Membrane</keyword>
<keyword evidence="1" id="KW-0812">Transmembrane</keyword>
<dbReference type="EMBL" id="CP046171">
    <property type="protein sequence ID" value="QIS07484.1"/>
    <property type="molecule type" value="Genomic_DNA"/>
</dbReference>
<feature type="transmembrane region" description="Helical" evidence="1">
    <location>
        <begin position="23"/>
        <end position="44"/>
    </location>
</feature>